<keyword evidence="1" id="KW-0119">Carbohydrate metabolism</keyword>
<reference evidence="2" key="5">
    <citation type="journal article" date="2021" name="G3 (Bethesda)">
        <title>Aegilops tauschii genome assembly Aet v5.0 features greater sequence contiguity and improved annotation.</title>
        <authorList>
            <person name="Wang L."/>
            <person name="Zhu T."/>
            <person name="Rodriguez J.C."/>
            <person name="Deal K.R."/>
            <person name="Dubcovsky J."/>
            <person name="McGuire P.E."/>
            <person name="Lux T."/>
            <person name="Spannagl M."/>
            <person name="Mayer K.F.X."/>
            <person name="Baldrich P."/>
            <person name="Meyers B.C."/>
            <person name="Huo N."/>
            <person name="Gu Y.Q."/>
            <person name="Zhou H."/>
            <person name="Devos K.M."/>
            <person name="Bennetzen J.L."/>
            <person name="Unver T."/>
            <person name="Budak H."/>
            <person name="Gulick P.J."/>
            <person name="Galiba G."/>
            <person name="Kalapos B."/>
            <person name="Nelson D.R."/>
            <person name="Li P."/>
            <person name="You F.M."/>
            <person name="Luo M.C."/>
            <person name="Dvorak J."/>
        </authorList>
    </citation>
    <scope>NUCLEOTIDE SEQUENCE [LARGE SCALE GENOMIC DNA]</scope>
    <source>
        <strain evidence="2">cv. AL8/78</strain>
    </source>
</reference>
<organism evidence="2 3">
    <name type="scientific">Aegilops tauschii subsp. strangulata</name>
    <name type="common">Goatgrass</name>
    <dbReference type="NCBI Taxonomy" id="200361"/>
    <lineage>
        <taxon>Eukaryota</taxon>
        <taxon>Viridiplantae</taxon>
        <taxon>Streptophyta</taxon>
        <taxon>Embryophyta</taxon>
        <taxon>Tracheophyta</taxon>
        <taxon>Spermatophyta</taxon>
        <taxon>Magnoliopsida</taxon>
        <taxon>Liliopsida</taxon>
        <taxon>Poales</taxon>
        <taxon>Poaceae</taxon>
        <taxon>BOP clade</taxon>
        <taxon>Pooideae</taxon>
        <taxon>Triticodae</taxon>
        <taxon>Triticeae</taxon>
        <taxon>Triticinae</taxon>
        <taxon>Aegilops</taxon>
    </lineage>
</organism>
<dbReference type="Pfam" id="PF05691">
    <property type="entry name" value="Raffinose_syn"/>
    <property type="match status" value="1"/>
</dbReference>
<dbReference type="PANTHER" id="PTHR31268">
    <property type="match status" value="1"/>
</dbReference>
<accession>A0A453C7U4</accession>
<name>A0A453C7U4_AEGTS</name>
<reference evidence="3" key="1">
    <citation type="journal article" date="2014" name="Science">
        <title>Ancient hybridizations among the ancestral genomes of bread wheat.</title>
        <authorList>
            <consortium name="International Wheat Genome Sequencing Consortium,"/>
            <person name="Marcussen T."/>
            <person name="Sandve S.R."/>
            <person name="Heier L."/>
            <person name="Spannagl M."/>
            <person name="Pfeifer M."/>
            <person name="Jakobsen K.S."/>
            <person name="Wulff B.B."/>
            <person name="Steuernagel B."/>
            <person name="Mayer K.F."/>
            <person name="Olsen O.A."/>
        </authorList>
    </citation>
    <scope>NUCLEOTIDE SEQUENCE [LARGE SCALE GENOMIC DNA]</scope>
    <source>
        <strain evidence="3">cv. AL8/78</strain>
    </source>
</reference>
<dbReference type="AlphaFoldDB" id="A0A453C7U4"/>
<sequence length="208" mass="22331">STHPSATADGSPPQMATTRLERGSLLVGGRELLSQCPPEATLRAGVADAAPGAAFLGARAAAPSSRHVFSLGTIPKGWRWLSLFKLKIWWMAPKTGADTAGVPAETQMLLLEKTGNGVEDTVYALMLPVLDGDFRASLQGSPENELQFCFESGDPDVQTMDAVDAVFVNSGDNPFKLMKESIKILSKIKGTFSHIESKEVYINRPLQT</sequence>
<keyword evidence="3" id="KW-1185">Reference proteome</keyword>
<dbReference type="Proteomes" id="UP000015105">
    <property type="component" value="Chromosome 2D"/>
</dbReference>
<evidence type="ECO:0000313" key="3">
    <source>
        <dbReference type="Proteomes" id="UP000015105"/>
    </source>
</evidence>
<evidence type="ECO:0000313" key="2">
    <source>
        <dbReference type="EnsemblPlants" id="AET2Gv20764600.9"/>
    </source>
</evidence>
<reference evidence="2" key="4">
    <citation type="submission" date="2019-03" db="UniProtKB">
        <authorList>
            <consortium name="EnsemblPlants"/>
        </authorList>
    </citation>
    <scope>IDENTIFICATION</scope>
</reference>
<reference evidence="3" key="2">
    <citation type="journal article" date="2017" name="Nat. Plants">
        <title>The Aegilops tauschii genome reveals multiple impacts of transposons.</title>
        <authorList>
            <person name="Zhao G."/>
            <person name="Zou C."/>
            <person name="Li K."/>
            <person name="Wang K."/>
            <person name="Li T."/>
            <person name="Gao L."/>
            <person name="Zhang X."/>
            <person name="Wang H."/>
            <person name="Yang Z."/>
            <person name="Liu X."/>
            <person name="Jiang W."/>
            <person name="Mao L."/>
            <person name="Kong X."/>
            <person name="Jiao Y."/>
            <person name="Jia J."/>
        </authorList>
    </citation>
    <scope>NUCLEOTIDE SEQUENCE [LARGE SCALE GENOMIC DNA]</scope>
    <source>
        <strain evidence="3">cv. AL8/78</strain>
    </source>
</reference>
<dbReference type="PANTHER" id="PTHR31268:SF10">
    <property type="entry name" value="GALACTINOL--SUCROSE GALACTOSYLTRANSFERASE"/>
    <property type="match status" value="1"/>
</dbReference>
<evidence type="ECO:0000256" key="1">
    <source>
        <dbReference type="ARBA" id="ARBA00023277"/>
    </source>
</evidence>
<dbReference type="EnsemblPlants" id="AET2Gv20764600.9">
    <property type="protein sequence ID" value="AET2Gv20764600.9"/>
    <property type="gene ID" value="AET2Gv20764600"/>
</dbReference>
<proteinExistence type="predicted"/>
<protein>
    <submittedName>
        <fullName evidence="2">Uncharacterized protein</fullName>
    </submittedName>
</protein>
<dbReference type="Gramene" id="AET2Gv20764600.9">
    <property type="protein sequence ID" value="AET2Gv20764600.9"/>
    <property type="gene ID" value="AET2Gv20764600"/>
</dbReference>
<reference evidence="2" key="3">
    <citation type="journal article" date="2017" name="Nature">
        <title>Genome sequence of the progenitor of the wheat D genome Aegilops tauschii.</title>
        <authorList>
            <person name="Luo M.C."/>
            <person name="Gu Y.Q."/>
            <person name="Puiu D."/>
            <person name="Wang H."/>
            <person name="Twardziok S.O."/>
            <person name="Deal K.R."/>
            <person name="Huo N."/>
            <person name="Zhu T."/>
            <person name="Wang L."/>
            <person name="Wang Y."/>
            <person name="McGuire P.E."/>
            <person name="Liu S."/>
            <person name="Long H."/>
            <person name="Ramasamy R.K."/>
            <person name="Rodriguez J.C."/>
            <person name="Van S.L."/>
            <person name="Yuan L."/>
            <person name="Wang Z."/>
            <person name="Xia Z."/>
            <person name="Xiao L."/>
            <person name="Anderson O.D."/>
            <person name="Ouyang S."/>
            <person name="Liang Y."/>
            <person name="Zimin A.V."/>
            <person name="Pertea G."/>
            <person name="Qi P."/>
            <person name="Bennetzen J.L."/>
            <person name="Dai X."/>
            <person name="Dawson M.W."/>
            <person name="Muller H.G."/>
            <person name="Kugler K."/>
            <person name="Rivarola-Duarte L."/>
            <person name="Spannagl M."/>
            <person name="Mayer K.F.X."/>
            <person name="Lu F.H."/>
            <person name="Bevan M.W."/>
            <person name="Leroy P."/>
            <person name="Li P."/>
            <person name="You F.M."/>
            <person name="Sun Q."/>
            <person name="Liu Z."/>
            <person name="Lyons E."/>
            <person name="Wicker T."/>
            <person name="Salzberg S.L."/>
            <person name="Devos K.M."/>
            <person name="Dvorak J."/>
        </authorList>
    </citation>
    <scope>NUCLEOTIDE SEQUENCE [LARGE SCALE GENOMIC DNA]</scope>
    <source>
        <strain evidence="2">cv. AL8/78</strain>
    </source>
</reference>
<dbReference type="InterPro" id="IPR008811">
    <property type="entry name" value="Glycosyl_hydrolases_36"/>
</dbReference>